<feature type="transmembrane region" description="Helical" evidence="9">
    <location>
        <begin position="131"/>
        <end position="155"/>
    </location>
</feature>
<keyword evidence="4" id="KW-0256">Endoplasmic reticulum</keyword>
<dbReference type="EMBL" id="JAEHOE010000077">
    <property type="protein sequence ID" value="KAG2489060.1"/>
    <property type="molecule type" value="Genomic_DNA"/>
</dbReference>
<dbReference type="GO" id="GO:0005789">
    <property type="term" value="C:endoplasmic reticulum membrane"/>
    <property type="evidence" value="ECO:0007669"/>
    <property type="project" value="UniProtKB-SubCell"/>
</dbReference>
<dbReference type="InterPro" id="IPR052454">
    <property type="entry name" value="TMX_domain-containing"/>
</dbReference>
<dbReference type="InterPro" id="IPR013766">
    <property type="entry name" value="Thioredoxin_domain"/>
</dbReference>
<evidence type="ECO:0000256" key="7">
    <source>
        <dbReference type="ARBA" id="ARBA00023157"/>
    </source>
</evidence>
<evidence type="ECO:0000313" key="11">
    <source>
        <dbReference type="EMBL" id="KAG2489060.1"/>
    </source>
</evidence>
<organism evidence="11 12">
    <name type="scientific">Edaphochlamys debaryana</name>
    <dbReference type="NCBI Taxonomy" id="47281"/>
    <lineage>
        <taxon>Eukaryota</taxon>
        <taxon>Viridiplantae</taxon>
        <taxon>Chlorophyta</taxon>
        <taxon>core chlorophytes</taxon>
        <taxon>Chlorophyceae</taxon>
        <taxon>CS clade</taxon>
        <taxon>Chlamydomonadales</taxon>
        <taxon>Chlamydomonadales incertae sedis</taxon>
        <taxon>Edaphochlamys</taxon>
    </lineage>
</organism>
<dbReference type="GO" id="GO:0015036">
    <property type="term" value="F:disulfide oxidoreductase activity"/>
    <property type="evidence" value="ECO:0007669"/>
    <property type="project" value="TreeGrafter"/>
</dbReference>
<keyword evidence="8" id="KW-0676">Redox-active center</keyword>
<proteinExistence type="predicted"/>
<evidence type="ECO:0000256" key="4">
    <source>
        <dbReference type="ARBA" id="ARBA00022824"/>
    </source>
</evidence>
<dbReference type="InterPro" id="IPR036249">
    <property type="entry name" value="Thioredoxin-like_sf"/>
</dbReference>
<keyword evidence="9" id="KW-0812">Transmembrane</keyword>
<reference evidence="11" key="1">
    <citation type="journal article" date="2020" name="bioRxiv">
        <title>Comparative genomics of Chlamydomonas.</title>
        <authorList>
            <person name="Craig R.J."/>
            <person name="Hasan A.R."/>
            <person name="Ness R.W."/>
            <person name="Keightley P.D."/>
        </authorList>
    </citation>
    <scope>NUCLEOTIDE SEQUENCE</scope>
    <source>
        <strain evidence="11">CCAP 11/70</strain>
    </source>
</reference>
<dbReference type="SUPFAM" id="SSF52833">
    <property type="entry name" value="Thioredoxin-like"/>
    <property type="match status" value="1"/>
</dbReference>
<protein>
    <recommendedName>
        <fullName evidence="10">Thioredoxin domain-containing protein</fullName>
    </recommendedName>
</protein>
<dbReference type="PROSITE" id="PS51352">
    <property type="entry name" value="THIOREDOXIN_2"/>
    <property type="match status" value="1"/>
</dbReference>
<evidence type="ECO:0000313" key="12">
    <source>
        <dbReference type="Proteomes" id="UP000612055"/>
    </source>
</evidence>
<sequence>MIKIYAPWCSHCRQLEPLWKVFAEEAEADGVRVGKIDGTQERALMARFRVTAFPSLFLLREGRTYVYQGARNVASFRAFATSAFAAEKALPFHKAPNSLLGRLVGKLHGLPRIGVRLYRSLRHERGLSDTAIVAGFLAIPVAVGAGLICLLDALYVRRARDEFGPEHEHQE</sequence>
<evidence type="ECO:0000256" key="2">
    <source>
        <dbReference type="ARBA" id="ARBA00022448"/>
    </source>
</evidence>
<name>A0A835XSV1_9CHLO</name>
<accession>A0A835XSV1</accession>
<evidence type="ECO:0000256" key="9">
    <source>
        <dbReference type="SAM" id="Phobius"/>
    </source>
</evidence>
<evidence type="ECO:0000259" key="10">
    <source>
        <dbReference type="PROSITE" id="PS51352"/>
    </source>
</evidence>
<dbReference type="Proteomes" id="UP000612055">
    <property type="component" value="Unassembled WGS sequence"/>
</dbReference>
<evidence type="ECO:0000256" key="6">
    <source>
        <dbReference type="ARBA" id="ARBA00022989"/>
    </source>
</evidence>
<keyword evidence="2" id="KW-0813">Transport</keyword>
<keyword evidence="12" id="KW-1185">Reference proteome</keyword>
<gene>
    <name evidence="11" type="ORF">HYH03_012496</name>
</gene>
<keyword evidence="3" id="KW-0732">Signal</keyword>
<evidence type="ECO:0000256" key="1">
    <source>
        <dbReference type="ARBA" id="ARBA00004389"/>
    </source>
</evidence>
<dbReference type="PANTHER" id="PTHR46107:SF3">
    <property type="entry name" value="THIOREDOXIN DOMAIN-CONTAINING PROTEIN"/>
    <property type="match status" value="1"/>
</dbReference>
<evidence type="ECO:0000256" key="8">
    <source>
        <dbReference type="ARBA" id="ARBA00023284"/>
    </source>
</evidence>
<keyword evidence="5" id="KW-0249">Electron transport</keyword>
<keyword evidence="6 9" id="KW-1133">Transmembrane helix</keyword>
<keyword evidence="9" id="KW-0472">Membrane</keyword>
<dbReference type="CDD" id="cd02961">
    <property type="entry name" value="PDI_a_family"/>
    <property type="match status" value="1"/>
</dbReference>
<dbReference type="Pfam" id="PF00085">
    <property type="entry name" value="Thioredoxin"/>
    <property type="match status" value="1"/>
</dbReference>
<keyword evidence="7" id="KW-1015">Disulfide bond</keyword>
<evidence type="ECO:0000256" key="3">
    <source>
        <dbReference type="ARBA" id="ARBA00022729"/>
    </source>
</evidence>
<dbReference type="Gene3D" id="3.40.30.10">
    <property type="entry name" value="Glutaredoxin"/>
    <property type="match status" value="1"/>
</dbReference>
<evidence type="ECO:0000256" key="5">
    <source>
        <dbReference type="ARBA" id="ARBA00022982"/>
    </source>
</evidence>
<dbReference type="AlphaFoldDB" id="A0A835XSV1"/>
<comment type="caution">
    <text evidence="11">The sequence shown here is derived from an EMBL/GenBank/DDBJ whole genome shotgun (WGS) entry which is preliminary data.</text>
</comment>
<dbReference type="OrthoDB" id="74910at2759"/>
<comment type="subcellular location">
    <subcellularLocation>
        <location evidence="1">Endoplasmic reticulum membrane</location>
        <topology evidence="1">Single-pass membrane protein</topology>
    </subcellularLocation>
</comment>
<dbReference type="PANTHER" id="PTHR46107">
    <property type="entry name" value="DUMPY: SHORTER THAN WILD-TYPE"/>
    <property type="match status" value="1"/>
</dbReference>
<feature type="domain" description="Thioredoxin" evidence="10">
    <location>
        <begin position="1"/>
        <end position="85"/>
    </location>
</feature>